<dbReference type="EMBL" id="QWDC01000005">
    <property type="protein sequence ID" value="RFZ90088.1"/>
    <property type="molecule type" value="Genomic_DNA"/>
</dbReference>
<organism evidence="1 2">
    <name type="scientific">Mucilaginibacter conchicola</name>
    <dbReference type="NCBI Taxonomy" id="2303333"/>
    <lineage>
        <taxon>Bacteria</taxon>
        <taxon>Pseudomonadati</taxon>
        <taxon>Bacteroidota</taxon>
        <taxon>Sphingobacteriia</taxon>
        <taxon>Sphingobacteriales</taxon>
        <taxon>Sphingobacteriaceae</taxon>
        <taxon>Mucilaginibacter</taxon>
    </lineage>
</organism>
<dbReference type="AlphaFoldDB" id="A0A372NMK4"/>
<sequence>MGRQKDLLHWINQQHAGQIIRKTNTPYVDHLKAVGQMASIIPYGYEIGLCHDLFEKTKNTTTTLSSALSVYGYNTEEIGFIVHAVTELTTVFTKRAYPHLNKKTRKKLEAKRLVGISSSAQTVKYADLAYNISWMLKHQRKDLPAYLEKKRLLVLDMTEGIDLLRTQVLQIINEAVNSTRCTNVDKHNRE</sequence>
<dbReference type="RefSeq" id="WP_117394055.1">
    <property type="nucleotide sequence ID" value="NZ_QWDC01000005.1"/>
</dbReference>
<dbReference type="OrthoDB" id="9802385at2"/>
<evidence type="ECO:0008006" key="3">
    <source>
        <dbReference type="Google" id="ProtNLM"/>
    </source>
</evidence>
<dbReference type="SUPFAM" id="SSF109604">
    <property type="entry name" value="HD-domain/PDEase-like"/>
    <property type="match status" value="1"/>
</dbReference>
<dbReference type="Proteomes" id="UP000264217">
    <property type="component" value="Unassembled WGS sequence"/>
</dbReference>
<evidence type="ECO:0000313" key="2">
    <source>
        <dbReference type="Proteomes" id="UP000264217"/>
    </source>
</evidence>
<reference evidence="1 2" key="1">
    <citation type="submission" date="2018-08" db="EMBL/GenBank/DDBJ databases">
        <title>Mucilaginibacter sp. MYSH2.</title>
        <authorList>
            <person name="Seo T."/>
        </authorList>
    </citation>
    <scope>NUCLEOTIDE SEQUENCE [LARGE SCALE GENOMIC DNA]</scope>
    <source>
        <strain evidence="1 2">MYSH2</strain>
    </source>
</reference>
<protein>
    <recommendedName>
        <fullName evidence="3">HD domain-containing protein</fullName>
    </recommendedName>
</protein>
<dbReference type="Gene3D" id="1.10.3210.10">
    <property type="entry name" value="Hypothetical protein af1432"/>
    <property type="match status" value="1"/>
</dbReference>
<gene>
    <name evidence="1" type="ORF">D0C36_22875</name>
</gene>
<keyword evidence="2" id="KW-1185">Reference proteome</keyword>
<accession>A0A372NMK4</accession>
<proteinExistence type="predicted"/>
<name>A0A372NMK4_9SPHI</name>
<evidence type="ECO:0000313" key="1">
    <source>
        <dbReference type="EMBL" id="RFZ90088.1"/>
    </source>
</evidence>
<comment type="caution">
    <text evidence="1">The sequence shown here is derived from an EMBL/GenBank/DDBJ whole genome shotgun (WGS) entry which is preliminary data.</text>
</comment>